<evidence type="ECO:0000313" key="1">
    <source>
        <dbReference type="EMBL" id="MBB6100039.1"/>
    </source>
</evidence>
<gene>
    <name evidence="1" type="ORF">HNR42_003504</name>
</gene>
<dbReference type="AlphaFoldDB" id="A0A841I749"/>
<evidence type="ECO:0000313" key="2">
    <source>
        <dbReference type="Proteomes" id="UP000569951"/>
    </source>
</evidence>
<comment type="caution">
    <text evidence="1">The sequence shown here is derived from an EMBL/GenBank/DDBJ whole genome shotgun (WGS) entry which is preliminary data.</text>
</comment>
<reference evidence="1 2" key="1">
    <citation type="submission" date="2020-08" db="EMBL/GenBank/DDBJ databases">
        <title>Genomic Encyclopedia of Type Strains, Phase IV (KMG-IV): sequencing the most valuable type-strain genomes for metagenomic binning, comparative biology and taxonomic classification.</title>
        <authorList>
            <person name="Goeker M."/>
        </authorList>
    </citation>
    <scope>NUCLEOTIDE SEQUENCE [LARGE SCALE GENOMIC DNA]</scope>
    <source>
        <strain evidence="1 2">DSM 21458</strain>
    </source>
</reference>
<organism evidence="1 2">
    <name type="scientific">Deinobacterium chartae</name>
    <dbReference type="NCBI Taxonomy" id="521158"/>
    <lineage>
        <taxon>Bacteria</taxon>
        <taxon>Thermotogati</taxon>
        <taxon>Deinococcota</taxon>
        <taxon>Deinococci</taxon>
        <taxon>Deinococcales</taxon>
        <taxon>Deinococcaceae</taxon>
        <taxon>Deinobacterium</taxon>
    </lineage>
</organism>
<keyword evidence="2" id="KW-1185">Reference proteome</keyword>
<protein>
    <submittedName>
        <fullName evidence="1">Uncharacterized protein</fullName>
    </submittedName>
</protein>
<sequence>MLSSLELKVVAQILSEEASQYPELERQMATLVVQSREYTGTGVFINFRQPDPNARCGSCPDSMRLGQEVAAHLGSNKIMAGFVLYVESGEITTLEGFTYGEAWPEDADDEFEIR</sequence>
<dbReference type="Proteomes" id="UP000569951">
    <property type="component" value="Unassembled WGS sequence"/>
</dbReference>
<name>A0A841I749_9DEIO</name>
<accession>A0A841I749</accession>
<proteinExistence type="predicted"/>
<dbReference type="EMBL" id="JACHHG010000019">
    <property type="protein sequence ID" value="MBB6100039.1"/>
    <property type="molecule type" value="Genomic_DNA"/>
</dbReference>
<dbReference type="RefSeq" id="WP_183988771.1">
    <property type="nucleotide sequence ID" value="NZ_JACHHG010000019.1"/>
</dbReference>